<proteinExistence type="predicted"/>
<feature type="compositionally biased region" description="Low complexity" evidence="1">
    <location>
        <begin position="13"/>
        <end position="23"/>
    </location>
</feature>
<evidence type="ECO:0000313" key="3">
    <source>
        <dbReference type="Proteomes" id="UP001176941"/>
    </source>
</evidence>
<dbReference type="EMBL" id="OX459962">
    <property type="protein sequence ID" value="CAI9167376.1"/>
    <property type="molecule type" value="Genomic_DNA"/>
</dbReference>
<protein>
    <submittedName>
        <fullName evidence="2">Uncharacterized protein</fullName>
    </submittedName>
</protein>
<gene>
    <name evidence="2" type="ORF">MRATA1EN1_LOCUS16338</name>
</gene>
<accession>A0ABN8Z350</accession>
<sequence length="130" mass="12626">MGARACARALGESLGPGSSGSPSAPGPPGACPVDRSSSHAGLAAHLAAGALGPRLGAGAASARRSAPPSWPRPPGVPCALPPPRGHQRRGLPLAPPRPPLVGGVWAEDGPPCPREGLAGAWVSGEPCPAV</sequence>
<feature type="compositionally biased region" description="Low complexity" evidence="1">
    <location>
        <begin position="56"/>
        <end position="67"/>
    </location>
</feature>
<feature type="region of interest" description="Disordered" evidence="1">
    <location>
        <begin position="1"/>
        <end position="39"/>
    </location>
</feature>
<keyword evidence="3" id="KW-1185">Reference proteome</keyword>
<feature type="region of interest" description="Disordered" evidence="1">
    <location>
        <begin position="56"/>
        <end position="130"/>
    </location>
</feature>
<evidence type="ECO:0000313" key="2">
    <source>
        <dbReference type="EMBL" id="CAI9167376.1"/>
    </source>
</evidence>
<organism evidence="2 3">
    <name type="scientific">Rangifer tarandus platyrhynchus</name>
    <name type="common">Svalbard reindeer</name>
    <dbReference type="NCBI Taxonomy" id="3082113"/>
    <lineage>
        <taxon>Eukaryota</taxon>
        <taxon>Metazoa</taxon>
        <taxon>Chordata</taxon>
        <taxon>Craniata</taxon>
        <taxon>Vertebrata</taxon>
        <taxon>Euteleostomi</taxon>
        <taxon>Mammalia</taxon>
        <taxon>Eutheria</taxon>
        <taxon>Laurasiatheria</taxon>
        <taxon>Artiodactyla</taxon>
        <taxon>Ruminantia</taxon>
        <taxon>Pecora</taxon>
        <taxon>Cervidae</taxon>
        <taxon>Odocoileinae</taxon>
        <taxon>Rangifer</taxon>
    </lineage>
</organism>
<feature type="compositionally biased region" description="Pro residues" evidence="1">
    <location>
        <begin position="68"/>
        <end position="84"/>
    </location>
</feature>
<evidence type="ECO:0000256" key="1">
    <source>
        <dbReference type="SAM" id="MobiDB-lite"/>
    </source>
</evidence>
<dbReference type="Proteomes" id="UP001176941">
    <property type="component" value="Chromosome 26"/>
</dbReference>
<reference evidence="2" key="1">
    <citation type="submission" date="2023-04" db="EMBL/GenBank/DDBJ databases">
        <authorList>
            <consortium name="ELIXIR-Norway"/>
        </authorList>
    </citation>
    <scope>NUCLEOTIDE SEQUENCE [LARGE SCALE GENOMIC DNA]</scope>
</reference>
<name>A0ABN8Z350_RANTA</name>